<keyword evidence="3" id="KW-1185">Reference proteome</keyword>
<dbReference type="Proteomes" id="UP001500363">
    <property type="component" value="Unassembled WGS sequence"/>
</dbReference>
<comment type="caution">
    <text evidence="2">The sequence shown here is derived from an EMBL/GenBank/DDBJ whole genome shotgun (WGS) entry which is preliminary data.</text>
</comment>
<dbReference type="RefSeq" id="WP_344177846.1">
    <property type="nucleotide sequence ID" value="NZ_BAAANC010000002.1"/>
</dbReference>
<name>A0ABP4MAA8_9ACTN</name>
<accession>A0ABP4MAA8</accession>
<reference evidence="3" key="1">
    <citation type="journal article" date="2019" name="Int. J. Syst. Evol. Microbiol.">
        <title>The Global Catalogue of Microorganisms (GCM) 10K type strain sequencing project: providing services to taxonomists for standard genome sequencing and annotation.</title>
        <authorList>
            <consortium name="The Broad Institute Genomics Platform"/>
            <consortium name="The Broad Institute Genome Sequencing Center for Infectious Disease"/>
            <person name="Wu L."/>
            <person name="Ma J."/>
        </authorList>
    </citation>
    <scope>NUCLEOTIDE SEQUENCE [LARGE SCALE GENOMIC DNA]</scope>
    <source>
        <strain evidence="3">JCM 14303</strain>
    </source>
</reference>
<feature type="compositionally biased region" description="Basic and acidic residues" evidence="1">
    <location>
        <begin position="303"/>
        <end position="316"/>
    </location>
</feature>
<sequence length="316" mass="34410">MAGQARAAVAVSGAHHSSWNREVRPLAEGSGTVRALAKWDGAIEYRDDVTRTLREMFEKAGRGSAASELEQYRDALGVVLHENVHLLAARGTSHGMGSEAFREGAVSALEEGVTEAYKRIALDVYIDELGLERIAPGLKSVRADRSYPQYVPAAEVFAAAVGRRVDLAGNEVLRRLAVVNCEDKFRVAAELVYQASELPDLVPQQHRAVAIDRIVTGMKEPFAKIADFDPDDPLDIRMSPLAGAQADRAGYQQVRELTAFWQANQDLRKTLDIGLDRGARGPSAANSRNTNQATGRGANGRLARGDQSHCRPIERD</sequence>
<proteinExistence type="predicted"/>
<evidence type="ECO:0000313" key="3">
    <source>
        <dbReference type="Proteomes" id="UP001500363"/>
    </source>
</evidence>
<protein>
    <submittedName>
        <fullName evidence="2">Uncharacterized protein</fullName>
    </submittedName>
</protein>
<feature type="region of interest" description="Disordered" evidence="1">
    <location>
        <begin position="278"/>
        <end position="316"/>
    </location>
</feature>
<feature type="compositionally biased region" description="Polar residues" evidence="1">
    <location>
        <begin position="284"/>
        <end position="294"/>
    </location>
</feature>
<dbReference type="EMBL" id="BAAANC010000002">
    <property type="protein sequence ID" value="GAA1540326.1"/>
    <property type="molecule type" value="Genomic_DNA"/>
</dbReference>
<gene>
    <name evidence="2" type="ORF">GCM10009741_48890</name>
</gene>
<organism evidence="2 3">
    <name type="scientific">Kribbella lupini</name>
    <dbReference type="NCBI Taxonomy" id="291602"/>
    <lineage>
        <taxon>Bacteria</taxon>
        <taxon>Bacillati</taxon>
        <taxon>Actinomycetota</taxon>
        <taxon>Actinomycetes</taxon>
        <taxon>Propionibacteriales</taxon>
        <taxon>Kribbellaceae</taxon>
        <taxon>Kribbella</taxon>
    </lineage>
</organism>
<evidence type="ECO:0000313" key="2">
    <source>
        <dbReference type="EMBL" id="GAA1540326.1"/>
    </source>
</evidence>
<evidence type="ECO:0000256" key="1">
    <source>
        <dbReference type="SAM" id="MobiDB-lite"/>
    </source>
</evidence>